<dbReference type="Pfam" id="PF00026">
    <property type="entry name" value="Asp"/>
    <property type="match status" value="1"/>
</dbReference>
<evidence type="ECO:0000256" key="7">
    <source>
        <dbReference type="RuleBase" id="RU000454"/>
    </source>
</evidence>
<dbReference type="AlphaFoldDB" id="A0A1R2BCW5"/>
<gene>
    <name evidence="9" type="ORF">SteCoe_26458</name>
</gene>
<feature type="disulfide bond" evidence="6">
    <location>
        <begin position="105"/>
        <end position="110"/>
    </location>
</feature>
<dbReference type="GO" id="GO:0004190">
    <property type="term" value="F:aspartic-type endopeptidase activity"/>
    <property type="evidence" value="ECO:0007669"/>
    <property type="project" value="UniProtKB-KW"/>
</dbReference>
<keyword evidence="2 7" id="KW-0645">Protease</keyword>
<dbReference type="PANTHER" id="PTHR47966">
    <property type="entry name" value="BETA-SITE APP-CLEAVING ENZYME, ISOFORM A-RELATED"/>
    <property type="match status" value="1"/>
</dbReference>
<evidence type="ECO:0000256" key="1">
    <source>
        <dbReference type="ARBA" id="ARBA00007447"/>
    </source>
</evidence>
<evidence type="ECO:0000313" key="9">
    <source>
        <dbReference type="EMBL" id="OMJ74597.1"/>
    </source>
</evidence>
<dbReference type="GO" id="GO:0016485">
    <property type="term" value="P:protein processing"/>
    <property type="evidence" value="ECO:0007669"/>
    <property type="project" value="UniProtKB-ARBA"/>
</dbReference>
<dbReference type="OrthoDB" id="771136at2759"/>
<dbReference type="PROSITE" id="PS51767">
    <property type="entry name" value="PEPTIDASE_A1"/>
    <property type="match status" value="1"/>
</dbReference>
<keyword evidence="3 7" id="KW-0064">Aspartyl protease</keyword>
<organism evidence="9 10">
    <name type="scientific">Stentor coeruleus</name>
    <dbReference type="NCBI Taxonomy" id="5963"/>
    <lineage>
        <taxon>Eukaryota</taxon>
        <taxon>Sar</taxon>
        <taxon>Alveolata</taxon>
        <taxon>Ciliophora</taxon>
        <taxon>Postciliodesmatophora</taxon>
        <taxon>Heterotrichea</taxon>
        <taxon>Heterotrichida</taxon>
        <taxon>Stentoridae</taxon>
        <taxon>Stentor</taxon>
    </lineage>
</organism>
<evidence type="ECO:0000256" key="6">
    <source>
        <dbReference type="PIRSR" id="PIRSR601461-2"/>
    </source>
</evidence>
<dbReference type="InterPro" id="IPR001969">
    <property type="entry name" value="Aspartic_peptidase_AS"/>
</dbReference>
<dbReference type="InterPro" id="IPR033121">
    <property type="entry name" value="PEPTIDASE_A1"/>
</dbReference>
<comment type="similarity">
    <text evidence="1 7">Belongs to the peptidase A1 family.</text>
</comment>
<dbReference type="EMBL" id="MPUH01000741">
    <property type="protein sequence ID" value="OMJ74597.1"/>
    <property type="molecule type" value="Genomic_DNA"/>
</dbReference>
<feature type="domain" description="Peptidase A1" evidence="8">
    <location>
        <begin position="74"/>
        <end position="344"/>
    </location>
</feature>
<accession>A0A1R2BCW5</accession>
<evidence type="ECO:0000313" key="10">
    <source>
        <dbReference type="Proteomes" id="UP000187209"/>
    </source>
</evidence>
<dbReference type="InterPro" id="IPR021109">
    <property type="entry name" value="Peptidase_aspartic_dom_sf"/>
</dbReference>
<feature type="active site" evidence="5">
    <location>
        <position position="92"/>
    </location>
</feature>
<feature type="active site" evidence="5">
    <location>
        <position position="274"/>
    </location>
</feature>
<keyword evidence="4 7" id="KW-0378">Hydrolase</keyword>
<evidence type="ECO:0000256" key="4">
    <source>
        <dbReference type="ARBA" id="ARBA00022801"/>
    </source>
</evidence>
<keyword evidence="6" id="KW-1015">Disulfide bond</keyword>
<dbReference type="PROSITE" id="PS00141">
    <property type="entry name" value="ASP_PROTEASE"/>
    <property type="match status" value="2"/>
</dbReference>
<dbReference type="Gene3D" id="2.40.70.10">
    <property type="entry name" value="Acid Proteases"/>
    <property type="match status" value="2"/>
</dbReference>
<dbReference type="PRINTS" id="PR00792">
    <property type="entry name" value="PEPSIN"/>
</dbReference>
<dbReference type="Proteomes" id="UP000187209">
    <property type="component" value="Unassembled WGS sequence"/>
</dbReference>
<evidence type="ECO:0000259" key="8">
    <source>
        <dbReference type="PROSITE" id="PS51767"/>
    </source>
</evidence>
<dbReference type="InterPro" id="IPR001461">
    <property type="entry name" value="Aspartic_peptidase_A1"/>
</dbReference>
<dbReference type="FunFam" id="2.40.70.10:FF:000115">
    <property type="entry name" value="Lysosomal aspartic protease"/>
    <property type="match status" value="1"/>
</dbReference>
<name>A0A1R2BCW5_9CILI</name>
<proteinExistence type="inferred from homology"/>
<evidence type="ECO:0000256" key="2">
    <source>
        <dbReference type="ARBA" id="ARBA00022670"/>
    </source>
</evidence>
<sequence>MNFFLNILCVAAYQEVLHSNHIVTIPLRKIVQTTEEKQEIYAFLMNFQSSMFSSNMLETMNGKLRLKNFSNSQYVGRVGVGTPPQYLDVIFDTGSANFWINSKLCNDLACETHDAYDSLLSNSYEKLGYVISVEFGTGEIRGEINYETITVAGISLQRQSFGEITDEIGEVFVQGKFSGILGLAFPTMAAFNFDPIFDSMMSHHSLDNNLFTFYYSENESSEVAFGGIDYSKFEGEILWNEVIEEYYWVIIIDDIKIGGKSLGLCPNGCKAAVDTGTSFLTAPPEEMKVLAKEFDLNCENTDLLPNLVFQINGKDFSVSGKDIVFKGPNTCTLAIMPLKVPKPL</sequence>
<keyword evidence="10" id="KW-1185">Reference proteome</keyword>
<comment type="caution">
    <text evidence="9">The sequence shown here is derived from an EMBL/GenBank/DDBJ whole genome shotgun (WGS) entry which is preliminary data.</text>
</comment>
<protein>
    <recommendedName>
        <fullName evidence="8">Peptidase A1 domain-containing protein</fullName>
    </recommendedName>
</protein>
<dbReference type="SUPFAM" id="SSF50630">
    <property type="entry name" value="Acid proteases"/>
    <property type="match status" value="1"/>
</dbReference>
<reference evidence="9 10" key="1">
    <citation type="submission" date="2016-11" db="EMBL/GenBank/DDBJ databases">
        <title>The macronuclear genome of Stentor coeruleus: a giant cell with tiny introns.</title>
        <authorList>
            <person name="Slabodnick M."/>
            <person name="Ruby J.G."/>
            <person name="Reiff S.B."/>
            <person name="Swart E.C."/>
            <person name="Gosai S."/>
            <person name="Prabakaran S."/>
            <person name="Witkowska E."/>
            <person name="Larue G.E."/>
            <person name="Fisher S."/>
            <person name="Freeman R.M."/>
            <person name="Gunawardena J."/>
            <person name="Chu W."/>
            <person name="Stover N.A."/>
            <person name="Gregory B.D."/>
            <person name="Nowacki M."/>
            <person name="Derisi J."/>
            <person name="Roy S.W."/>
            <person name="Marshall W.F."/>
            <person name="Sood P."/>
        </authorList>
    </citation>
    <scope>NUCLEOTIDE SEQUENCE [LARGE SCALE GENOMIC DNA]</scope>
    <source>
        <strain evidence="9">WM001</strain>
    </source>
</reference>
<dbReference type="PANTHER" id="PTHR47966:SF51">
    <property type="entry name" value="BETA-SITE APP-CLEAVING ENZYME, ISOFORM A-RELATED"/>
    <property type="match status" value="1"/>
</dbReference>
<evidence type="ECO:0000256" key="3">
    <source>
        <dbReference type="ARBA" id="ARBA00022750"/>
    </source>
</evidence>
<evidence type="ECO:0000256" key="5">
    <source>
        <dbReference type="PIRSR" id="PIRSR601461-1"/>
    </source>
</evidence>